<protein>
    <submittedName>
        <fullName evidence="1">Uncharacterized protein</fullName>
    </submittedName>
</protein>
<reference evidence="1" key="1">
    <citation type="submission" date="2018-02" db="EMBL/GenBank/DDBJ databases">
        <title>The genomes of Aspergillus section Nigri reveals drivers in fungal speciation.</title>
        <authorList>
            <consortium name="DOE Joint Genome Institute"/>
            <person name="Vesth T.C."/>
            <person name="Nybo J."/>
            <person name="Theobald S."/>
            <person name="Brandl J."/>
            <person name="Frisvad J.C."/>
            <person name="Nielsen K.F."/>
            <person name="Lyhne E.K."/>
            <person name="Kogle M.E."/>
            <person name="Kuo A."/>
            <person name="Riley R."/>
            <person name="Clum A."/>
            <person name="Nolan M."/>
            <person name="Lipzen A."/>
            <person name="Salamov A."/>
            <person name="Henrissat B."/>
            <person name="Wiebenga A."/>
            <person name="De vries R.P."/>
            <person name="Grigoriev I.V."/>
            <person name="Mortensen U.H."/>
            <person name="Andersen M.R."/>
            <person name="Baker S.E."/>
        </authorList>
    </citation>
    <scope>NUCLEOTIDE SEQUENCE</scope>
    <source>
        <strain evidence="1">CBS 121060</strain>
    </source>
</reference>
<gene>
    <name evidence="1" type="ORF">BO66DRAFT_335773</name>
</gene>
<sequence length="846" mass="95533">MQTPRLRCDTCNATFQRREHYQRHIRTHTKERPFGCSVCGQTFGRVDSLTRHLGTIHQRGNRPDCDRDEGRRRVARACKPCNQSKLRCDGRLPCHRCQSHNIQCHYEAPQKRRLTGSGGPVDDQLTKCPRAAATEAQRATLLSTASSKDVTQSTVADFLPPSPSTQTASHGLDSLEAATSVAPGVAAIGGWTQLLEPFNPNYGSRVFDFATEDFDSLFDLDQGLVLDLDLDLSFDPQAYTVPNLLDNDEVARTAAKGVEHAGHASHPPVTETYQVATPLSPTTLVEMYHRGCSPGPDGEAIELRQYHPAVDGTDPQFGFPAMDDSSLEQTDRENLAHVPEVSPTVVENVAHVARTMHTTAFHRPFLELRFPPTIVLNAWLQLYFEHFHPILPILHKPTFNNQKTHWLLIFAVSAVGAQFSDLPKSHSCARAMHEMVRRQTNFLCEQQNKFSRELWMTQVILLNQIALAYSGERRDLELAELYQAVPVTLARRKHLFAFATSFQKMARLEMSLPQRWQIWTLDEERRRAGFAVWLLDSAFQSDFDLTTLMNERELQNTLPQPEDRWAARSASCWAGFPPPGERQLPLSPSRLNETVSDHDWVFSWNNTGTIGKQAILRLLCNIVQARSTYSRQSYAVDREGEVAREALRRLLSLLDADEQNLPPTELKASVAHRTMILSALMISQALHISLIPTALRVKCQRYRPDELNELRALWRATPQQGRLSIYYAARLFETVRSHWCTHFSAPVLFLKSALLLWTYSTLHVTTTYRAADEPSIVIATLDDRSASLNEWLERGSVRVKIAGVGSIMTDEGRARLLDESISAMRSLKCWGVSKMCSQVLTRLRGK</sequence>
<dbReference type="Proteomes" id="UP000249661">
    <property type="component" value="Unassembled WGS sequence"/>
</dbReference>
<organism evidence="1 2">
    <name type="scientific">Aspergillus aculeatinus CBS 121060</name>
    <dbReference type="NCBI Taxonomy" id="1448322"/>
    <lineage>
        <taxon>Eukaryota</taxon>
        <taxon>Fungi</taxon>
        <taxon>Dikarya</taxon>
        <taxon>Ascomycota</taxon>
        <taxon>Pezizomycotina</taxon>
        <taxon>Eurotiomycetes</taxon>
        <taxon>Eurotiomycetidae</taxon>
        <taxon>Eurotiales</taxon>
        <taxon>Aspergillaceae</taxon>
        <taxon>Aspergillus</taxon>
        <taxon>Aspergillus subgen. Circumdati</taxon>
    </lineage>
</organism>
<proteinExistence type="predicted"/>
<evidence type="ECO:0000313" key="2">
    <source>
        <dbReference type="Proteomes" id="UP000249661"/>
    </source>
</evidence>
<keyword evidence="2" id="KW-1185">Reference proteome</keyword>
<name>A0ACD1GTX0_9EURO</name>
<accession>A0ACD1GTX0</accession>
<evidence type="ECO:0000313" key="1">
    <source>
        <dbReference type="EMBL" id="RAH64621.1"/>
    </source>
</evidence>
<dbReference type="EMBL" id="KZ825008">
    <property type="protein sequence ID" value="RAH64621.1"/>
    <property type="molecule type" value="Genomic_DNA"/>
</dbReference>